<sequence>MFWDDLRGRAAWASPDQRPTNTEEIEAAVWGRRSSGAGAGSGDSADPTTPAEEGDDSSPRITLDDLPWCYHTEISSFHLCLACDMFYSASRFT</sequence>
<organism evidence="2 3">
    <name type="scientific">Nesidiocoris tenuis</name>
    <dbReference type="NCBI Taxonomy" id="355587"/>
    <lineage>
        <taxon>Eukaryota</taxon>
        <taxon>Metazoa</taxon>
        <taxon>Ecdysozoa</taxon>
        <taxon>Arthropoda</taxon>
        <taxon>Hexapoda</taxon>
        <taxon>Insecta</taxon>
        <taxon>Pterygota</taxon>
        <taxon>Neoptera</taxon>
        <taxon>Paraneoptera</taxon>
        <taxon>Hemiptera</taxon>
        <taxon>Heteroptera</taxon>
        <taxon>Panheteroptera</taxon>
        <taxon>Cimicomorpha</taxon>
        <taxon>Miridae</taxon>
        <taxon>Dicyphina</taxon>
        <taxon>Nesidiocoris</taxon>
    </lineage>
</organism>
<dbReference type="Proteomes" id="UP001307889">
    <property type="component" value="Chromosome 3"/>
</dbReference>
<dbReference type="EMBL" id="AP028911">
    <property type="protein sequence ID" value="BES92335.1"/>
    <property type="molecule type" value="Genomic_DNA"/>
</dbReference>
<accession>A0ABN7AJA2</accession>
<gene>
    <name evidence="2" type="ORF">NTJ_05143</name>
</gene>
<evidence type="ECO:0008006" key="4">
    <source>
        <dbReference type="Google" id="ProtNLM"/>
    </source>
</evidence>
<evidence type="ECO:0000256" key="1">
    <source>
        <dbReference type="SAM" id="MobiDB-lite"/>
    </source>
</evidence>
<feature type="region of interest" description="Disordered" evidence="1">
    <location>
        <begin position="1"/>
        <end position="60"/>
    </location>
</feature>
<reference evidence="2 3" key="1">
    <citation type="submission" date="2023-09" db="EMBL/GenBank/DDBJ databases">
        <title>Nesidiocoris tenuis whole genome shotgun sequence.</title>
        <authorList>
            <person name="Shibata T."/>
            <person name="Shimoda M."/>
            <person name="Kobayashi T."/>
            <person name="Uehara T."/>
        </authorList>
    </citation>
    <scope>NUCLEOTIDE SEQUENCE [LARGE SCALE GENOMIC DNA]</scope>
    <source>
        <strain evidence="2 3">Japan</strain>
    </source>
</reference>
<name>A0ABN7AJA2_9HEMI</name>
<proteinExistence type="predicted"/>
<evidence type="ECO:0000313" key="2">
    <source>
        <dbReference type="EMBL" id="BES92335.1"/>
    </source>
</evidence>
<protein>
    <recommendedName>
        <fullName evidence="4">MYST-type HAT domain-containing protein</fullName>
    </recommendedName>
</protein>
<keyword evidence="3" id="KW-1185">Reference proteome</keyword>
<evidence type="ECO:0000313" key="3">
    <source>
        <dbReference type="Proteomes" id="UP001307889"/>
    </source>
</evidence>
<feature type="compositionally biased region" description="Low complexity" evidence="1">
    <location>
        <begin position="31"/>
        <end position="46"/>
    </location>
</feature>